<dbReference type="Gene3D" id="1.20.1270.60">
    <property type="entry name" value="Arfaptin homology (AH) domain/BAR domain"/>
    <property type="match status" value="1"/>
</dbReference>
<feature type="domain" description="BAR" evidence="2">
    <location>
        <begin position="1"/>
        <end position="132"/>
    </location>
</feature>
<dbReference type="PROSITE" id="PS51021">
    <property type="entry name" value="BAR"/>
    <property type="match status" value="1"/>
</dbReference>
<gene>
    <name evidence="3" type="ORF">OKA104_LOCUS48391</name>
</gene>
<proteinExistence type="predicted"/>
<dbReference type="EMBL" id="CAJOAY010020816">
    <property type="protein sequence ID" value="CAF4343056.1"/>
    <property type="molecule type" value="Genomic_DNA"/>
</dbReference>
<protein>
    <recommendedName>
        <fullName evidence="2">BAR domain-containing protein</fullName>
    </recommendedName>
</protein>
<keyword evidence="1" id="KW-0344">Guanine-nucleotide releasing factor</keyword>
<dbReference type="PANTHER" id="PTHR22834:SF20">
    <property type="entry name" value="SH3 DOMAIN-CONTAINING PROTEIN"/>
    <property type="match status" value="1"/>
</dbReference>
<dbReference type="InterPro" id="IPR051492">
    <property type="entry name" value="Dynamin-Rho_GEF"/>
</dbReference>
<comment type="caution">
    <text evidence="3">The sequence shown here is derived from an EMBL/GenBank/DDBJ whole genome shotgun (WGS) entry which is preliminary data.</text>
</comment>
<dbReference type="GO" id="GO:0005737">
    <property type="term" value="C:cytoplasm"/>
    <property type="evidence" value="ECO:0007669"/>
    <property type="project" value="InterPro"/>
</dbReference>
<evidence type="ECO:0000256" key="1">
    <source>
        <dbReference type="ARBA" id="ARBA00022658"/>
    </source>
</evidence>
<sequence>YVIHSINILIKLFILPSNLISKRHNKLLDYDSAQSAYEKVKDQQVKQAKQVLDLSKQTYESLNNQLLEELPILYEHTCQILSICFKEYIRAYFLLIQQMKTNTQLVLNQTISAMTLEQLNWQQILERFTIKNNLVTEQFFQLTITAKNFSERLKHLSTTKISLGMNNTYNYDKETYIQTDEIR</sequence>
<dbReference type="Pfam" id="PF03114">
    <property type="entry name" value="BAR"/>
    <property type="match status" value="1"/>
</dbReference>
<dbReference type="InterPro" id="IPR027267">
    <property type="entry name" value="AH/BAR_dom_sf"/>
</dbReference>
<dbReference type="Proteomes" id="UP000663881">
    <property type="component" value="Unassembled WGS sequence"/>
</dbReference>
<dbReference type="GO" id="GO:0005085">
    <property type="term" value="F:guanyl-nucleotide exchange factor activity"/>
    <property type="evidence" value="ECO:0007669"/>
    <property type="project" value="UniProtKB-KW"/>
</dbReference>
<dbReference type="AlphaFoldDB" id="A0A820KNV6"/>
<reference evidence="3" key="1">
    <citation type="submission" date="2021-02" db="EMBL/GenBank/DDBJ databases">
        <authorList>
            <person name="Nowell W R."/>
        </authorList>
    </citation>
    <scope>NUCLEOTIDE SEQUENCE</scope>
</reference>
<accession>A0A820KNV6</accession>
<dbReference type="SUPFAM" id="SSF103657">
    <property type="entry name" value="BAR/IMD domain-like"/>
    <property type="match status" value="1"/>
</dbReference>
<feature type="non-terminal residue" evidence="3">
    <location>
        <position position="1"/>
    </location>
</feature>
<evidence type="ECO:0000313" key="4">
    <source>
        <dbReference type="Proteomes" id="UP000663881"/>
    </source>
</evidence>
<feature type="non-terminal residue" evidence="3">
    <location>
        <position position="183"/>
    </location>
</feature>
<evidence type="ECO:0000259" key="2">
    <source>
        <dbReference type="PROSITE" id="PS51021"/>
    </source>
</evidence>
<dbReference type="InterPro" id="IPR004148">
    <property type="entry name" value="BAR_dom"/>
</dbReference>
<dbReference type="PANTHER" id="PTHR22834">
    <property type="entry name" value="NUCLEAR FUSION PROTEIN FUS2"/>
    <property type="match status" value="1"/>
</dbReference>
<name>A0A820KNV6_9BILA</name>
<evidence type="ECO:0000313" key="3">
    <source>
        <dbReference type="EMBL" id="CAF4343056.1"/>
    </source>
</evidence>
<organism evidence="3 4">
    <name type="scientific">Adineta steineri</name>
    <dbReference type="NCBI Taxonomy" id="433720"/>
    <lineage>
        <taxon>Eukaryota</taxon>
        <taxon>Metazoa</taxon>
        <taxon>Spiralia</taxon>
        <taxon>Gnathifera</taxon>
        <taxon>Rotifera</taxon>
        <taxon>Eurotatoria</taxon>
        <taxon>Bdelloidea</taxon>
        <taxon>Adinetida</taxon>
        <taxon>Adinetidae</taxon>
        <taxon>Adineta</taxon>
    </lineage>
</organism>